<dbReference type="Proteomes" id="UP000251960">
    <property type="component" value="Chromosome 3"/>
</dbReference>
<accession>A0A3L6FFF5</accession>
<sequence length="408" mass="46612">MAPGALTRLLRVASTPRMARPFAAKSRASRRPQDPELPTGDENDFAGSEVAAPTESIDKPLAEVLKELGKRVPDSLVKTRVEDNGFTMKYIPWHIVNKILNIHAPAWSGEVRNIVYSSDGKSVSVVYRVTLHGIDAECLPTSEKLLIGVLNGHICTTSADFEESRSGVSQKLELWRQTLEAKGFRLSRSKTEYMKCDFSAMGYEDGDVSLDGQVVPKKDTFRYLGSMLQKEGDIDEDVSHRIKAGWLKWRQAAGVLCDHRVPRKLKGKFYRTAIRPAMLYGAECWPTKRRHVQQLSVAEMRMLRWICGHTRRDRVRNDDIRERVGVAPIEEKLMQHRLRWFGHIQRRPEEAPVHIGIIRRPENVKRGRGRPTLTWTEAVKRDLKEWNIDKELAADRKGWKCAIHVPEP</sequence>
<evidence type="ECO:0000313" key="2">
    <source>
        <dbReference type="EMBL" id="PWZ31071.1"/>
    </source>
</evidence>
<dbReference type="EMBL" id="NCVQ01000004">
    <property type="protein sequence ID" value="PWZ31071.1"/>
    <property type="molecule type" value="Genomic_DNA"/>
</dbReference>
<reference evidence="2 3" key="1">
    <citation type="journal article" date="2018" name="Nat. Genet.">
        <title>Extensive intraspecific gene order and gene structural variations between Mo17 and other maize genomes.</title>
        <authorList>
            <person name="Sun S."/>
            <person name="Zhou Y."/>
            <person name="Chen J."/>
            <person name="Shi J."/>
            <person name="Zhao H."/>
            <person name="Zhao H."/>
            <person name="Song W."/>
            <person name="Zhang M."/>
            <person name="Cui Y."/>
            <person name="Dong X."/>
            <person name="Liu H."/>
            <person name="Ma X."/>
            <person name="Jiao Y."/>
            <person name="Wang B."/>
            <person name="Wei X."/>
            <person name="Stein J.C."/>
            <person name="Glaubitz J.C."/>
            <person name="Lu F."/>
            <person name="Yu G."/>
            <person name="Liang C."/>
            <person name="Fengler K."/>
            <person name="Li B."/>
            <person name="Rafalski A."/>
            <person name="Schnable P.S."/>
            <person name="Ware D.H."/>
            <person name="Buckler E.S."/>
            <person name="Lai J."/>
        </authorList>
    </citation>
    <scope>NUCLEOTIDE SEQUENCE [LARGE SCALE GENOMIC DNA]</scope>
    <source>
        <strain evidence="3">cv. Missouri 17</strain>
        <tissue evidence="2">Seedling</tissue>
    </source>
</reference>
<evidence type="ECO:0000256" key="1">
    <source>
        <dbReference type="SAM" id="MobiDB-lite"/>
    </source>
</evidence>
<proteinExistence type="predicted"/>
<organism evidence="2 3">
    <name type="scientific">Zea mays</name>
    <name type="common">Maize</name>
    <dbReference type="NCBI Taxonomy" id="4577"/>
    <lineage>
        <taxon>Eukaryota</taxon>
        <taxon>Viridiplantae</taxon>
        <taxon>Streptophyta</taxon>
        <taxon>Embryophyta</taxon>
        <taxon>Tracheophyta</taxon>
        <taxon>Spermatophyta</taxon>
        <taxon>Magnoliopsida</taxon>
        <taxon>Liliopsida</taxon>
        <taxon>Poales</taxon>
        <taxon>Poaceae</taxon>
        <taxon>PACMAD clade</taxon>
        <taxon>Panicoideae</taxon>
        <taxon>Andropogonodae</taxon>
        <taxon>Andropogoneae</taxon>
        <taxon>Tripsacinae</taxon>
        <taxon>Zea</taxon>
    </lineage>
</organism>
<dbReference type="ExpressionAtlas" id="A0A3L6FFF5">
    <property type="expression patterns" value="baseline and differential"/>
</dbReference>
<protein>
    <submittedName>
        <fullName evidence="2">DNA repair RAD52-like protein 1, mitochondrial</fullName>
    </submittedName>
</protein>
<dbReference type="PANTHER" id="PTHR46238">
    <property type="entry name" value="REVERSE TRANSCRIPTASE DOMAIN-CONTAINING PROTEIN"/>
    <property type="match status" value="1"/>
</dbReference>
<dbReference type="AlphaFoldDB" id="A0A3L6FFF5"/>
<name>A0A3L6FFF5_MAIZE</name>
<gene>
    <name evidence="2" type="primary">RAD52-1_0</name>
    <name evidence="2" type="ORF">Zm00014a_000757</name>
</gene>
<evidence type="ECO:0000313" key="3">
    <source>
        <dbReference type="Proteomes" id="UP000251960"/>
    </source>
</evidence>
<dbReference type="PANTHER" id="PTHR46238:SF11">
    <property type="entry name" value="AGAMOUS-LIKE MADS-BOX PROTEIN AGL16"/>
    <property type="match status" value="1"/>
</dbReference>
<feature type="region of interest" description="Disordered" evidence="1">
    <location>
        <begin position="17"/>
        <end position="51"/>
    </location>
</feature>
<comment type="caution">
    <text evidence="2">The sequence shown here is derived from an EMBL/GenBank/DDBJ whole genome shotgun (WGS) entry which is preliminary data.</text>
</comment>